<evidence type="ECO:0000313" key="3">
    <source>
        <dbReference type="Proteomes" id="UP000005695"/>
    </source>
</evidence>
<gene>
    <name evidence="2" type="ORF">Dace_0764</name>
</gene>
<dbReference type="PROSITE" id="PS51257">
    <property type="entry name" value="PROKAR_LIPOPROTEIN"/>
    <property type="match status" value="1"/>
</dbReference>
<dbReference type="Proteomes" id="UP000005695">
    <property type="component" value="Unassembled WGS sequence"/>
</dbReference>
<keyword evidence="1" id="KW-0732">Signal</keyword>
<comment type="caution">
    <text evidence="2">The sequence shown here is derived from an EMBL/GenBank/DDBJ whole genome shotgun (WGS) entry which is preliminary data.</text>
</comment>
<feature type="chain" id="PRO_5004192592" description="Lipoprotein" evidence="1">
    <location>
        <begin position="23"/>
        <end position="142"/>
    </location>
</feature>
<feature type="signal peptide" evidence="1">
    <location>
        <begin position="1"/>
        <end position="22"/>
    </location>
</feature>
<keyword evidence="3" id="KW-1185">Reference proteome</keyword>
<evidence type="ECO:0000256" key="1">
    <source>
        <dbReference type="SAM" id="SignalP"/>
    </source>
</evidence>
<organism evidence="2 3">
    <name type="scientific">Desulfuromonas acetoxidans (strain DSM 684 / 11070)</name>
    <dbReference type="NCBI Taxonomy" id="281689"/>
    <lineage>
        <taxon>Bacteria</taxon>
        <taxon>Pseudomonadati</taxon>
        <taxon>Thermodesulfobacteriota</taxon>
        <taxon>Desulfuromonadia</taxon>
        <taxon>Desulfuromonadales</taxon>
        <taxon>Desulfuromonadaceae</taxon>
        <taxon>Desulfuromonas</taxon>
    </lineage>
</organism>
<dbReference type="EMBL" id="AAEW02000015">
    <property type="protein sequence ID" value="EAT14986.1"/>
    <property type="molecule type" value="Genomic_DNA"/>
</dbReference>
<reference evidence="2" key="2">
    <citation type="submission" date="2006-05" db="EMBL/GenBank/DDBJ databases">
        <title>Sequencing of the draft genome and assembly of Desulfuromonas acetoxidans DSM 684.</title>
        <authorList>
            <consortium name="US DOE Joint Genome Institute (JGI-PGF)"/>
            <person name="Copeland A."/>
            <person name="Lucas S."/>
            <person name="Lapidus A."/>
            <person name="Barry K."/>
            <person name="Detter J.C."/>
            <person name="Glavina del Rio T."/>
            <person name="Hammon N."/>
            <person name="Israni S."/>
            <person name="Dalin E."/>
            <person name="Tice H."/>
            <person name="Bruce D."/>
            <person name="Pitluck S."/>
            <person name="Richardson P."/>
        </authorList>
    </citation>
    <scope>NUCLEOTIDE SEQUENCE [LARGE SCALE GENOMIC DNA]</scope>
    <source>
        <strain evidence="2">DSM 684</strain>
    </source>
</reference>
<accession>Q1JXH6</accession>
<evidence type="ECO:0000313" key="2">
    <source>
        <dbReference type="EMBL" id="EAT14986.1"/>
    </source>
</evidence>
<dbReference type="AlphaFoldDB" id="Q1JXH6"/>
<protein>
    <recommendedName>
        <fullName evidence="4">Lipoprotein</fullName>
    </recommendedName>
</protein>
<name>Q1JXH6_DESA6</name>
<dbReference type="OrthoDB" id="5769674at2"/>
<evidence type="ECO:0008006" key="4">
    <source>
        <dbReference type="Google" id="ProtNLM"/>
    </source>
</evidence>
<reference evidence="2" key="1">
    <citation type="submission" date="2006-05" db="EMBL/GenBank/DDBJ databases">
        <title>Annotation of the draft genome assembly of Desulfuromonas acetoxidans DSM 684.</title>
        <authorList>
            <consortium name="US DOE Joint Genome Institute (JGI-ORNL)"/>
            <person name="Larimer F."/>
            <person name="Land M."/>
            <person name="Hauser L."/>
        </authorList>
    </citation>
    <scope>NUCLEOTIDE SEQUENCE [LARGE SCALE GENOMIC DNA]</scope>
    <source>
        <strain evidence="2">DSM 684</strain>
    </source>
</reference>
<sequence length="142" mass="15924">MRSLISLSILLLAMLGLGGCQSVPTDAEIQIQVAKQVLSHNNEKIFSLENFHKVNGLSVDKQTYIAEVEYDLVFRKGLEELSAELNRASNDNPLAAFGSGMELLTQLMKYGQFKAGDRIPHHEKFKLIKTEQGWRMAADFNL</sequence>
<dbReference type="RefSeq" id="WP_006001851.1">
    <property type="nucleotide sequence ID" value="NZ_AAEW02000015.1"/>
</dbReference>
<proteinExistence type="predicted"/>